<evidence type="ECO:0000256" key="10">
    <source>
        <dbReference type="SAM" id="MobiDB-lite"/>
    </source>
</evidence>
<comment type="similarity">
    <text evidence="3 9">Belongs to the RNase H family.</text>
</comment>
<dbReference type="InterPro" id="IPR011320">
    <property type="entry name" value="RNase_H1_N"/>
</dbReference>
<reference evidence="12 13" key="1">
    <citation type="submission" date="2021-06" db="EMBL/GenBank/DDBJ databases">
        <authorList>
            <person name="Palmer J.M."/>
        </authorList>
    </citation>
    <scope>NUCLEOTIDE SEQUENCE [LARGE SCALE GENOMIC DNA]</scope>
    <source>
        <strain evidence="12 13">CL_MEX2019</strain>
        <tissue evidence="12">Muscle</tissue>
    </source>
</reference>
<keyword evidence="5 9" id="KW-0479">Metal-binding</keyword>
<comment type="cofactor">
    <cofactor evidence="2 9">
        <name>Mg(2+)</name>
        <dbReference type="ChEBI" id="CHEBI:18420"/>
    </cofactor>
</comment>
<dbReference type="PANTHER" id="PTHR10642">
    <property type="entry name" value="RIBONUCLEASE H1"/>
    <property type="match status" value="1"/>
</dbReference>
<dbReference type="InterPro" id="IPR009027">
    <property type="entry name" value="Ribosomal_bL9/RNase_H1_N"/>
</dbReference>
<protein>
    <recommendedName>
        <fullName evidence="9">Ribonuclease H1</fullName>
        <shortName evidence="9">RNase H1</shortName>
        <ecNumber evidence="9">3.1.26.4</ecNumber>
    </recommendedName>
</protein>
<evidence type="ECO:0000256" key="3">
    <source>
        <dbReference type="ARBA" id="ARBA00005300"/>
    </source>
</evidence>
<dbReference type="InterPro" id="IPR012337">
    <property type="entry name" value="RNaseH-like_sf"/>
</dbReference>
<dbReference type="EC" id="3.1.26.4" evidence="9"/>
<sequence length="302" mass="33888">MFRFCAVVHTVLRRFCSSSDMPNTKGKFFYAVRKGVKPGVYRSWNECKIQVDKFPAASFKKFGSERDAWAFVRGEEPSVVPDHSTGTKVGEMDFSLLPKRDPEPLEYIPLGKKRSRPEEGAELQPKRAKPSGSLLSESRDGFTYMGDAVVVYTDGCCSANGRARARAGIGVYWGRNHPLNVAERLLGRQTNQRAEIQAACRALEQAKQNNIPKLVLYTDSKFTINGVTSWVKNWKLNGWRLKSGGEITNKEDFVKLDQLNSELQVVWMHIPGHSGYSGNEQADLLSREGAARPLQERGDDLE</sequence>
<dbReference type="InterPro" id="IPR050092">
    <property type="entry name" value="RNase_H"/>
</dbReference>
<gene>
    <name evidence="12" type="ORF">CHARACLAT_006098</name>
</gene>
<evidence type="ECO:0000313" key="13">
    <source>
        <dbReference type="Proteomes" id="UP001352852"/>
    </source>
</evidence>
<dbReference type="PANTHER" id="PTHR10642:SF26">
    <property type="entry name" value="RIBONUCLEASE H1"/>
    <property type="match status" value="1"/>
</dbReference>
<dbReference type="Gene3D" id="3.30.420.10">
    <property type="entry name" value="Ribonuclease H-like superfamily/Ribonuclease H"/>
    <property type="match status" value="1"/>
</dbReference>
<name>A0ABU7CN88_9TELE</name>
<evidence type="ECO:0000259" key="11">
    <source>
        <dbReference type="PROSITE" id="PS50879"/>
    </source>
</evidence>
<evidence type="ECO:0000256" key="4">
    <source>
        <dbReference type="ARBA" id="ARBA00022722"/>
    </source>
</evidence>
<keyword evidence="7 9" id="KW-0378">Hydrolase</keyword>
<keyword evidence="13" id="KW-1185">Reference proteome</keyword>
<evidence type="ECO:0000256" key="6">
    <source>
        <dbReference type="ARBA" id="ARBA00022759"/>
    </source>
</evidence>
<comment type="caution">
    <text evidence="12">The sequence shown here is derived from an EMBL/GenBank/DDBJ whole genome shotgun (WGS) entry which is preliminary data.</text>
</comment>
<dbReference type="Proteomes" id="UP001352852">
    <property type="component" value="Unassembled WGS sequence"/>
</dbReference>
<proteinExistence type="inferred from homology"/>
<dbReference type="Pfam" id="PF01693">
    <property type="entry name" value="Cauli_VI"/>
    <property type="match status" value="1"/>
</dbReference>
<evidence type="ECO:0000256" key="7">
    <source>
        <dbReference type="ARBA" id="ARBA00022801"/>
    </source>
</evidence>
<keyword evidence="6 9" id="KW-0255">Endonuclease</keyword>
<keyword evidence="8 9" id="KW-0460">Magnesium</keyword>
<evidence type="ECO:0000313" key="12">
    <source>
        <dbReference type="EMBL" id="MED6263596.1"/>
    </source>
</evidence>
<dbReference type="CDD" id="cd09280">
    <property type="entry name" value="RNase_HI_eukaryote_like"/>
    <property type="match status" value="1"/>
</dbReference>
<evidence type="ECO:0000256" key="1">
    <source>
        <dbReference type="ARBA" id="ARBA00000077"/>
    </source>
</evidence>
<dbReference type="EMBL" id="JAHUTJ010000308">
    <property type="protein sequence ID" value="MED6263596.1"/>
    <property type="molecule type" value="Genomic_DNA"/>
</dbReference>
<evidence type="ECO:0000256" key="2">
    <source>
        <dbReference type="ARBA" id="ARBA00001946"/>
    </source>
</evidence>
<organism evidence="12 13">
    <name type="scientific">Characodon lateralis</name>
    <dbReference type="NCBI Taxonomy" id="208331"/>
    <lineage>
        <taxon>Eukaryota</taxon>
        <taxon>Metazoa</taxon>
        <taxon>Chordata</taxon>
        <taxon>Craniata</taxon>
        <taxon>Vertebrata</taxon>
        <taxon>Euteleostomi</taxon>
        <taxon>Actinopterygii</taxon>
        <taxon>Neopterygii</taxon>
        <taxon>Teleostei</taxon>
        <taxon>Neoteleostei</taxon>
        <taxon>Acanthomorphata</taxon>
        <taxon>Ovalentaria</taxon>
        <taxon>Atherinomorphae</taxon>
        <taxon>Cyprinodontiformes</taxon>
        <taxon>Goodeidae</taxon>
        <taxon>Characodon</taxon>
    </lineage>
</organism>
<dbReference type="Gene3D" id="3.40.970.10">
    <property type="entry name" value="Ribonuclease H1, N-terminal domain"/>
    <property type="match status" value="1"/>
</dbReference>
<accession>A0ABU7CN88</accession>
<dbReference type="InterPro" id="IPR037056">
    <property type="entry name" value="RNase_H1_N_sf"/>
</dbReference>
<dbReference type="PROSITE" id="PS50879">
    <property type="entry name" value="RNASE_H_1"/>
    <property type="match status" value="1"/>
</dbReference>
<feature type="domain" description="RNase H type-1" evidence="11">
    <location>
        <begin position="145"/>
        <end position="291"/>
    </location>
</feature>
<evidence type="ECO:0000256" key="8">
    <source>
        <dbReference type="ARBA" id="ARBA00022842"/>
    </source>
</evidence>
<dbReference type="SUPFAM" id="SSF53098">
    <property type="entry name" value="Ribonuclease H-like"/>
    <property type="match status" value="1"/>
</dbReference>
<evidence type="ECO:0000256" key="9">
    <source>
        <dbReference type="PIRNR" id="PIRNR036852"/>
    </source>
</evidence>
<dbReference type="Pfam" id="PF00075">
    <property type="entry name" value="RNase_H"/>
    <property type="match status" value="1"/>
</dbReference>
<comment type="catalytic activity">
    <reaction evidence="1 9">
        <text>Endonucleolytic cleavage to 5'-phosphomonoester.</text>
        <dbReference type="EC" id="3.1.26.4"/>
    </reaction>
</comment>
<evidence type="ECO:0000256" key="5">
    <source>
        <dbReference type="ARBA" id="ARBA00022723"/>
    </source>
</evidence>
<dbReference type="InterPro" id="IPR002156">
    <property type="entry name" value="RNaseH_domain"/>
</dbReference>
<comment type="function">
    <text evidence="9">Endonuclease that specifically degrades the RNA of RNA-DNA hybrids.</text>
</comment>
<dbReference type="InterPro" id="IPR036397">
    <property type="entry name" value="RNaseH_sf"/>
</dbReference>
<dbReference type="SUPFAM" id="SSF55658">
    <property type="entry name" value="L9 N-domain-like"/>
    <property type="match status" value="1"/>
</dbReference>
<dbReference type="InterPro" id="IPR017067">
    <property type="entry name" value="RNase_H1_euk"/>
</dbReference>
<keyword evidence="4 9" id="KW-0540">Nuclease</keyword>
<feature type="region of interest" description="Disordered" evidence="10">
    <location>
        <begin position="106"/>
        <end position="135"/>
    </location>
</feature>
<dbReference type="PIRSF" id="PIRSF036852">
    <property type="entry name" value="Ribonuclease_H1_euk"/>
    <property type="match status" value="1"/>
</dbReference>